<dbReference type="SUPFAM" id="SSF51735">
    <property type="entry name" value="NAD(P)-binding Rossmann-fold domains"/>
    <property type="match status" value="1"/>
</dbReference>
<keyword evidence="2" id="KW-0560">Oxidoreductase</keyword>
<dbReference type="GeneID" id="25282909"/>
<reference evidence="3 4" key="1">
    <citation type="submission" date="2013-03" db="EMBL/GenBank/DDBJ databases">
        <title>The Genome Sequence of Exophiala aquamarina CBS 119918.</title>
        <authorList>
            <consortium name="The Broad Institute Genomics Platform"/>
            <person name="Cuomo C."/>
            <person name="de Hoog S."/>
            <person name="Gorbushina A."/>
            <person name="Walker B."/>
            <person name="Young S.K."/>
            <person name="Zeng Q."/>
            <person name="Gargeya S."/>
            <person name="Fitzgerald M."/>
            <person name="Haas B."/>
            <person name="Abouelleil A."/>
            <person name="Allen A.W."/>
            <person name="Alvarado L."/>
            <person name="Arachchi H.M."/>
            <person name="Berlin A.M."/>
            <person name="Chapman S.B."/>
            <person name="Gainer-Dewar J."/>
            <person name="Goldberg J."/>
            <person name="Griggs A."/>
            <person name="Gujja S."/>
            <person name="Hansen M."/>
            <person name="Howarth C."/>
            <person name="Imamovic A."/>
            <person name="Ireland A."/>
            <person name="Larimer J."/>
            <person name="McCowan C."/>
            <person name="Murphy C."/>
            <person name="Pearson M."/>
            <person name="Poon T.W."/>
            <person name="Priest M."/>
            <person name="Roberts A."/>
            <person name="Saif S."/>
            <person name="Shea T."/>
            <person name="Sisk P."/>
            <person name="Sykes S."/>
            <person name="Wortman J."/>
            <person name="Nusbaum C."/>
            <person name="Birren B."/>
        </authorList>
    </citation>
    <scope>NUCLEOTIDE SEQUENCE [LARGE SCALE GENOMIC DNA]</scope>
    <source>
        <strain evidence="3 4">CBS 119918</strain>
    </source>
</reference>
<dbReference type="Proteomes" id="UP000027920">
    <property type="component" value="Unassembled WGS sequence"/>
</dbReference>
<gene>
    <name evidence="3" type="ORF">A1O9_07996</name>
</gene>
<evidence type="ECO:0000256" key="2">
    <source>
        <dbReference type="ARBA" id="ARBA00023002"/>
    </source>
</evidence>
<dbReference type="EMBL" id="AMGV01000006">
    <property type="protein sequence ID" value="KEF56415.1"/>
    <property type="molecule type" value="Genomic_DNA"/>
</dbReference>
<dbReference type="InterPro" id="IPR036291">
    <property type="entry name" value="NAD(P)-bd_dom_sf"/>
</dbReference>
<protein>
    <recommendedName>
        <fullName evidence="5">3-oxoacyl-[acyl-carrier protein] reductase</fullName>
    </recommendedName>
</protein>
<proteinExistence type="inferred from homology"/>
<dbReference type="AlphaFoldDB" id="A0A072PLL6"/>
<dbReference type="Gene3D" id="3.40.50.720">
    <property type="entry name" value="NAD(P)-binding Rossmann-like Domain"/>
    <property type="match status" value="1"/>
</dbReference>
<dbReference type="Pfam" id="PF00106">
    <property type="entry name" value="adh_short"/>
    <property type="match status" value="1"/>
</dbReference>
<dbReference type="GO" id="GO:0016616">
    <property type="term" value="F:oxidoreductase activity, acting on the CH-OH group of donors, NAD or NADP as acceptor"/>
    <property type="evidence" value="ECO:0007669"/>
    <property type="project" value="TreeGrafter"/>
</dbReference>
<dbReference type="OrthoDB" id="5371740at2759"/>
<dbReference type="STRING" id="1182545.A0A072PLL6"/>
<name>A0A072PLL6_9EURO</name>
<evidence type="ECO:0000256" key="1">
    <source>
        <dbReference type="ARBA" id="ARBA00006484"/>
    </source>
</evidence>
<dbReference type="PANTHER" id="PTHR44229">
    <property type="entry name" value="15-HYDROXYPROSTAGLANDIN DEHYDROGENASE [NAD(+)]"/>
    <property type="match status" value="1"/>
</dbReference>
<evidence type="ECO:0000313" key="3">
    <source>
        <dbReference type="EMBL" id="KEF56415.1"/>
    </source>
</evidence>
<dbReference type="PANTHER" id="PTHR44229:SF4">
    <property type="entry name" value="15-HYDROXYPROSTAGLANDIN DEHYDROGENASE [NAD(+)]"/>
    <property type="match status" value="1"/>
</dbReference>
<dbReference type="RefSeq" id="XP_013259005.1">
    <property type="nucleotide sequence ID" value="XM_013403551.1"/>
</dbReference>
<organism evidence="3 4">
    <name type="scientific">Exophiala aquamarina CBS 119918</name>
    <dbReference type="NCBI Taxonomy" id="1182545"/>
    <lineage>
        <taxon>Eukaryota</taxon>
        <taxon>Fungi</taxon>
        <taxon>Dikarya</taxon>
        <taxon>Ascomycota</taxon>
        <taxon>Pezizomycotina</taxon>
        <taxon>Eurotiomycetes</taxon>
        <taxon>Chaetothyriomycetidae</taxon>
        <taxon>Chaetothyriales</taxon>
        <taxon>Herpotrichiellaceae</taxon>
        <taxon>Exophiala</taxon>
    </lineage>
</organism>
<evidence type="ECO:0000313" key="4">
    <source>
        <dbReference type="Proteomes" id="UP000027920"/>
    </source>
</evidence>
<dbReference type="HOGENOM" id="CLU_010194_13_1_1"/>
<evidence type="ECO:0008006" key="5">
    <source>
        <dbReference type="Google" id="ProtNLM"/>
    </source>
</evidence>
<comment type="caution">
    <text evidence="3">The sequence shown here is derived from an EMBL/GenBank/DDBJ whole genome shotgun (WGS) entry which is preliminary data.</text>
</comment>
<sequence>MHQMSHAREILERAQGKTALITGASRGIGGETASILNEHGCNIIITDLKSQQQQSESLIQSLRFPERAIFAPASVSDWTQLLDAFKKGINIFGRIDIVVANAGIMESCTVLDMQTDERGDPIESREGNTVLDINLKGTLNTLRLGIHYMSKNLPSEEGWVGSIVLVTSTSGYFGFSGNTAYVASKHGIVGLFRASQPLAEKLNIRVNAIAPSFTPTHITAGFGDHFEKAGVESNTVGQVAAAISFAALDPARKGTCCLVSGKFVRELELTLKDLMSAWMGEDLLHALSGFRAIVNELGGYPLPSARRD</sequence>
<dbReference type="GO" id="GO:0005737">
    <property type="term" value="C:cytoplasm"/>
    <property type="evidence" value="ECO:0007669"/>
    <property type="project" value="TreeGrafter"/>
</dbReference>
<accession>A0A072PLL6</accession>
<dbReference type="InterPro" id="IPR002347">
    <property type="entry name" value="SDR_fam"/>
</dbReference>
<dbReference type="PRINTS" id="PR00081">
    <property type="entry name" value="GDHRDH"/>
</dbReference>
<keyword evidence="4" id="KW-1185">Reference proteome</keyword>
<comment type="similarity">
    <text evidence="1">Belongs to the short-chain dehydrogenases/reductases (SDR) family.</text>
</comment>
<dbReference type="VEuPathDB" id="FungiDB:A1O9_07996"/>